<evidence type="ECO:0000313" key="2">
    <source>
        <dbReference type="EMBL" id="CAD9021997.1"/>
    </source>
</evidence>
<dbReference type="PROSITE" id="PS50222">
    <property type="entry name" value="EF_HAND_2"/>
    <property type="match status" value="1"/>
</dbReference>
<dbReference type="GO" id="GO:0005509">
    <property type="term" value="F:calcium ion binding"/>
    <property type="evidence" value="ECO:0007669"/>
    <property type="project" value="InterPro"/>
</dbReference>
<dbReference type="Gene3D" id="1.10.238.10">
    <property type="entry name" value="EF-hand"/>
    <property type="match status" value="1"/>
</dbReference>
<sequence>MYIDLARKKNGRKVKLTKEEIAERVKEQELAMLVADHRPFSPACPYTFFYPATPVERLAALDPSKTPQFAERCEFRKRKVEFFKDQQPVYGKFKAPQSNLQLVHRAFLGNVSDDGTLDRKQYFKSLVAIGVGDTQLMERTFDLFDSRKDGIIDYQEVITAIDVILNGKNKNYTATDCFKLCDPTGCGYIIMNYLQELKTRRAEQQVSHMMVKALLEIFERLQAEDEANFMKTWAKKSKGKGKKGKGAGVEATPPARSKKIHLNYDEFCEFLAQDPILVQAFLVRILITMETVYRKNKQAVDLAAADADKPAEEAVA</sequence>
<protein>
    <recommendedName>
        <fullName evidence="1">EF-hand domain-containing protein</fullName>
    </recommendedName>
</protein>
<name>A0A7S1NIH4_9EUGL</name>
<dbReference type="SUPFAM" id="SSF47473">
    <property type="entry name" value="EF-hand"/>
    <property type="match status" value="1"/>
</dbReference>
<dbReference type="EMBL" id="HBGA01088550">
    <property type="protein sequence ID" value="CAD9021997.1"/>
    <property type="molecule type" value="Transcribed_RNA"/>
</dbReference>
<dbReference type="InterPro" id="IPR011992">
    <property type="entry name" value="EF-hand-dom_pair"/>
</dbReference>
<dbReference type="InterPro" id="IPR002048">
    <property type="entry name" value="EF_hand_dom"/>
</dbReference>
<feature type="domain" description="EF-hand" evidence="1">
    <location>
        <begin position="132"/>
        <end position="167"/>
    </location>
</feature>
<accession>A0A7S1NIH4</accession>
<gene>
    <name evidence="2" type="ORF">EGYM00392_LOCUS33118</name>
</gene>
<reference evidence="2" key="1">
    <citation type="submission" date="2021-01" db="EMBL/GenBank/DDBJ databases">
        <authorList>
            <person name="Corre E."/>
            <person name="Pelletier E."/>
            <person name="Niang G."/>
            <person name="Scheremetjew M."/>
            <person name="Finn R."/>
            <person name="Kale V."/>
            <person name="Holt S."/>
            <person name="Cochrane G."/>
            <person name="Meng A."/>
            <person name="Brown T."/>
            <person name="Cohen L."/>
        </authorList>
    </citation>
    <scope>NUCLEOTIDE SEQUENCE</scope>
    <source>
        <strain evidence="2">NIES-381</strain>
    </source>
</reference>
<organism evidence="2">
    <name type="scientific">Eutreptiella gymnastica</name>
    <dbReference type="NCBI Taxonomy" id="73025"/>
    <lineage>
        <taxon>Eukaryota</taxon>
        <taxon>Discoba</taxon>
        <taxon>Euglenozoa</taxon>
        <taxon>Euglenida</taxon>
        <taxon>Spirocuta</taxon>
        <taxon>Euglenophyceae</taxon>
        <taxon>Eutreptiales</taxon>
        <taxon>Eutreptiaceae</taxon>
        <taxon>Eutreptiella</taxon>
    </lineage>
</organism>
<evidence type="ECO:0000259" key="1">
    <source>
        <dbReference type="PROSITE" id="PS50222"/>
    </source>
</evidence>
<proteinExistence type="predicted"/>
<dbReference type="AlphaFoldDB" id="A0A7S1NIH4"/>